<feature type="domain" description="ABC transmembrane type-1" evidence="11">
    <location>
        <begin position="171"/>
        <end position="458"/>
    </location>
</feature>
<dbReference type="InterPro" id="IPR003593">
    <property type="entry name" value="AAA+_ATPase"/>
</dbReference>
<dbReference type="InterPro" id="IPR017871">
    <property type="entry name" value="ABC_transporter-like_CS"/>
</dbReference>
<dbReference type="GO" id="GO:0016887">
    <property type="term" value="F:ATP hydrolysis activity"/>
    <property type="evidence" value="ECO:0007669"/>
    <property type="project" value="InterPro"/>
</dbReference>
<dbReference type="Pfam" id="PF00664">
    <property type="entry name" value="ABC_membrane"/>
    <property type="match status" value="1"/>
</dbReference>
<dbReference type="GO" id="GO:0090374">
    <property type="term" value="P:oligopeptide export from mitochondrion"/>
    <property type="evidence" value="ECO:0007669"/>
    <property type="project" value="TreeGrafter"/>
</dbReference>
<dbReference type="GO" id="GO:0005524">
    <property type="term" value="F:ATP binding"/>
    <property type="evidence" value="ECO:0007669"/>
    <property type="project" value="UniProtKB-KW"/>
</dbReference>
<dbReference type="Gene3D" id="3.40.50.300">
    <property type="entry name" value="P-loop containing nucleotide triphosphate hydrolases"/>
    <property type="match status" value="1"/>
</dbReference>
<accession>A0A066VML8</accession>
<name>A0A066VML8_TILAU</name>
<evidence type="ECO:0000256" key="9">
    <source>
        <dbReference type="SAM" id="Phobius"/>
    </source>
</evidence>
<dbReference type="PANTHER" id="PTHR43394:SF1">
    <property type="entry name" value="ATP-BINDING CASSETTE SUB-FAMILY B MEMBER 10, MITOCHONDRIAL"/>
    <property type="match status" value="1"/>
</dbReference>
<reference evidence="12 13" key="1">
    <citation type="submission" date="2014-05" db="EMBL/GenBank/DDBJ databases">
        <title>Draft genome sequence of a rare smut relative, Tilletiaria anomala UBC 951.</title>
        <authorList>
            <consortium name="DOE Joint Genome Institute"/>
            <person name="Toome M."/>
            <person name="Kuo A."/>
            <person name="Henrissat B."/>
            <person name="Lipzen A."/>
            <person name="Tritt A."/>
            <person name="Yoshinaga Y."/>
            <person name="Zane M."/>
            <person name="Barry K."/>
            <person name="Grigoriev I.V."/>
            <person name="Spatafora J.W."/>
            <person name="Aimea M.C."/>
        </authorList>
    </citation>
    <scope>NUCLEOTIDE SEQUENCE [LARGE SCALE GENOMIC DNA]</scope>
    <source>
        <strain evidence="12 13">UBC 951</strain>
    </source>
</reference>
<dbReference type="PROSITE" id="PS00211">
    <property type="entry name" value="ABC_TRANSPORTER_1"/>
    <property type="match status" value="1"/>
</dbReference>
<evidence type="ECO:0000256" key="7">
    <source>
        <dbReference type="ARBA" id="ARBA00023136"/>
    </source>
</evidence>
<proteinExistence type="inferred from homology"/>
<dbReference type="InterPro" id="IPR011527">
    <property type="entry name" value="ABC1_TM_dom"/>
</dbReference>
<evidence type="ECO:0000256" key="4">
    <source>
        <dbReference type="ARBA" id="ARBA00022741"/>
    </source>
</evidence>
<organism evidence="12 13">
    <name type="scientific">Tilletiaria anomala (strain ATCC 24038 / CBS 436.72 / UBC 951)</name>
    <dbReference type="NCBI Taxonomy" id="1037660"/>
    <lineage>
        <taxon>Eukaryota</taxon>
        <taxon>Fungi</taxon>
        <taxon>Dikarya</taxon>
        <taxon>Basidiomycota</taxon>
        <taxon>Ustilaginomycotina</taxon>
        <taxon>Exobasidiomycetes</taxon>
        <taxon>Georgefischeriales</taxon>
        <taxon>Tilletiariaceae</taxon>
        <taxon>Tilletiaria</taxon>
    </lineage>
</organism>
<evidence type="ECO:0008006" key="14">
    <source>
        <dbReference type="Google" id="ProtNLM"/>
    </source>
</evidence>
<evidence type="ECO:0000256" key="8">
    <source>
        <dbReference type="SAM" id="MobiDB-lite"/>
    </source>
</evidence>
<feature type="transmembrane region" description="Helical" evidence="9">
    <location>
        <begin position="207"/>
        <end position="228"/>
    </location>
</feature>
<dbReference type="HOGENOM" id="CLU_000604_84_3_1"/>
<sequence>MGCKSTSCVIGTTARTSFLLQTRAPLSIGHLAGRVQRARYVQTLCSNTTLACPRKATTGLRSYLQVNSPARRSPPSSTISRLLQVRWRASAAESQSARVTDSEVNARPTVRTTAVPKAQKATQGLRVRLAEVLKQVRQSITSTGGAEGEQPPFPEFRKLWGLASTQRKTLILALALLLVSSAVSLTVPAAVGRLIDYFSSSNVDAFWGLSFGKVTAILVTIFAIGAAAKAGSNIMLELAGIRLIQGMRRQSFASALKQDVEWAHKSAGDVVSRLSVDTSIVGESLTSDIGDGLRAAVTVLFAGSAMLWISTDLTLVMMGIVPPAAISAVFYGRYIRNLTHKTQDAVGRMTDVANERLAPAAFRTITAYNTQNMEIKRLGREIQSIAEIQAKEARATGFYYSGTGFVGNCAILTLLTYGGSLVGRGLLSVGDLTSLLMYTAYLGGGLASLTSFFASIMKGMGAGARVFSLIERDPKIKLGVGEDVVVTEPPAIEFRNVKFSYPSRPETKVLNDFNLKITPGSSVALVGASGVGKSSVHALALRLYDPEDGTVLLNGKDVKAYKPETLRDVFGVVGQEPVMFDGTIAENIAYSNPRATREQIVAAAEAAHCMDFIRTLPQELETNARQLSGGQRQRISIARSLCKSPHVLLMDEATSSLDSASEYLINQTISRIVGDGKITVWIIAHRLSTIKSASTVVVMDNGRIVESGTFDELNKPGTRFRELMAAQLGSSKKSVNVAMHSSISAGNQPQPSRAYSTRAGGDSLEIEQPWSVRELIEQAPKREAWSSEEYARLHKSAGLRVPSEAEAKPGASDSLLGLVESVRQEQKKE</sequence>
<evidence type="ECO:0000259" key="11">
    <source>
        <dbReference type="PROSITE" id="PS50929"/>
    </source>
</evidence>
<keyword evidence="13" id="KW-1185">Reference proteome</keyword>
<feature type="transmembrane region" description="Helical" evidence="9">
    <location>
        <begin position="292"/>
        <end position="309"/>
    </location>
</feature>
<dbReference type="SUPFAM" id="SSF90123">
    <property type="entry name" value="ABC transporter transmembrane region"/>
    <property type="match status" value="1"/>
</dbReference>
<keyword evidence="6 9" id="KW-1133">Transmembrane helix</keyword>
<evidence type="ECO:0000313" key="12">
    <source>
        <dbReference type="EMBL" id="KDN40009.1"/>
    </source>
</evidence>
<feature type="transmembrane region" description="Helical" evidence="9">
    <location>
        <begin position="438"/>
        <end position="457"/>
    </location>
</feature>
<dbReference type="InterPro" id="IPR039421">
    <property type="entry name" value="Type_1_exporter"/>
</dbReference>
<keyword evidence="3 9" id="KW-0812">Transmembrane</keyword>
<feature type="transmembrane region" description="Helical" evidence="9">
    <location>
        <begin position="398"/>
        <end position="418"/>
    </location>
</feature>
<dbReference type="Gene3D" id="1.20.1560.10">
    <property type="entry name" value="ABC transporter type 1, transmembrane domain"/>
    <property type="match status" value="1"/>
</dbReference>
<evidence type="ECO:0000256" key="1">
    <source>
        <dbReference type="ARBA" id="ARBA00004141"/>
    </source>
</evidence>
<dbReference type="PANTHER" id="PTHR43394">
    <property type="entry name" value="ATP-DEPENDENT PERMEASE MDL1, MITOCHONDRIAL"/>
    <property type="match status" value="1"/>
</dbReference>
<feature type="domain" description="ABC transporter" evidence="10">
    <location>
        <begin position="492"/>
        <end position="726"/>
    </location>
</feature>
<comment type="similarity">
    <text evidence="2">Belongs to the ABC transporter superfamily. ABCB family. Mitochondrial peptide exporter (TC 3.A.1.212) subfamily.</text>
</comment>
<dbReference type="GO" id="GO:0005743">
    <property type="term" value="C:mitochondrial inner membrane"/>
    <property type="evidence" value="ECO:0007669"/>
    <property type="project" value="TreeGrafter"/>
</dbReference>
<dbReference type="PROSITE" id="PS50929">
    <property type="entry name" value="ABC_TM1F"/>
    <property type="match status" value="1"/>
</dbReference>
<dbReference type="FunFam" id="3.40.50.300:FF:000218">
    <property type="entry name" value="Multidrug ABC transporter ATP-binding protein"/>
    <property type="match status" value="1"/>
</dbReference>
<dbReference type="CDD" id="cd18573">
    <property type="entry name" value="ABC_6TM_ABCB10_like"/>
    <property type="match status" value="1"/>
</dbReference>
<feature type="transmembrane region" description="Helical" evidence="9">
    <location>
        <begin position="170"/>
        <end position="195"/>
    </location>
</feature>
<evidence type="ECO:0000259" key="10">
    <source>
        <dbReference type="PROSITE" id="PS50893"/>
    </source>
</evidence>
<dbReference type="OMA" id="MYTGHTL"/>
<dbReference type="Pfam" id="PF00005">
    <property type="entry name" value="ABC_tran"/>
    <property type="match status" value="1"/>
</dbReference>
<dbReference type="GeneID" id="25265081"/>
<dbReference type="SUPFAM" id="SSF52540">
    <property type="entry name" value="P-loop containing nucleoside triphosphate hydrolases"/>
    <property type="match status" value="1"/>
</dbReference>
<dbReference type="InterPro" id="IPR003439">
    <property type="entry name" value="ABC_transporter-like_ATP-bd"/>
</dbReference>
<dbReference type="InterPro" id="IPR027417">
    <property type="entry name" value="P-loop_NTPase"/>
</dbReference>
<comment type="subcellular location">
    <subcellularLocation>
        <location evidence="1">Membrane</location>
        <topology evidence="1">Multi-pass membrane protein</topology>
    </subcellularLocation>
</comment>
<feature type="transmembrane region" description="Helical" evidence="9">
    <location>
        <begin position="315"/>
        <end position="334"/>
    </location>
</feature>
<dbReference type="STRING" id="1037660.A0A066VML8"/>
<dbReference type="RefSeq" id="XP_013241246.1">
    <property type="nucleotide sequence ID" value="XM_013385792.1"/>
</dbReference>
<keyword evidence="4" id="KW-0547">Nucleotide-binding</keyword>
<dbReference type="EMBL" id="JMSN01000096">
    <property type="protein sequence ID" value="KDN40009.1"/>
    <property type="molecule type" value="Genomic_DNA"/>
</dbReference>
<dbReference type="GO" id="GO:0015421">
    <property type="term" value="F:ABC-type oligopeptide transporter activity"/>
    <property type="evidence" value="ECO:0007669"/>
    <property type="project" value="TreeGrafter"/>
</dbReference>
<feature type="region of interest" description="Disordered" evidence="8">
    <location>
        <begin position="800"/>
        <end position="829"/>
    </location>
</feature>
<comment type="caution">
    <text evidence="12">The sequence shown here is derived from an EMBL/GenBank/DDBJ whole genome shotgun (WGS) entry which is preliminary data.</text>
</comment>
<dbReference type="InParanoid" id="A0A066VML8"/>
<dbReference type="PROSITE" id="PS50893">
    <property type="entry name" value="ABC_TRANSPORTER_2"/>
    <property type="match status" value="1"/>
</dbReference>
<evidence type="ECO:0000256" key="2">
    <source>
        <dbReference type="ARBA" id="ARBA00005580"/>
    </source>
</evidence>
<gene>
    <name evidence="12" type="ORF">K437DRAFT_258792</name>
</gene>
<dbReference type="Proteomes" id="UP000027361">
    <property type="component" value="Unassembled WGS sequence"/>
</dbReference>
<keyword evidence="7 9" id="KW-0472">Membrane</keyword>
<evidence type="ECO:0000256" key="6">
    <source>
        <dbReference type="ARBA" id="ARBA00022989"/>
    </source>
</evidence>
<evidence type="ECO:0000256" key="3">
    <source>
        <dbReference type="ARBA" id="ARBA00022692"/>
    </source>
</evidence>
<evidence type="ECO:0000256" key="5">
    <source>
        <dbReference type="ARBA" id="ARBA00022840"/>
    </source>
</evidence>
<dbReference type="FunFam" id="1.20.1560.10:FF:000085">
    <property type="entry name" value="Probable ATP-binding cassette (ABC) transporter"/>
    <property type="match status" value="1"/>
</dbReference>
<dbReference type="SMART" id="SM00382">
    <property type="entry name" value="AAA"/>
    <property type="match status" value="1"/>
</dbReference>
<keyword evidence="5" id="KW-0067">ATP-binding</keyword>
<dbReference type="AlphaFoldDB" id="A0A066VML8"/>
<dbReference type="FunCoup" id="A0A066VML8">
    <property type="interactions" value="137"/>
</dbReference>
<dbReference type="OrthoDB" id="6500128at2759"/>
<protein>
    <recommendedName>
        <fullName evidence="14">P-loop containing nucleoside triphosphate hydrolase protein</fullName>
    </recommendedName>
</protein>
<dbReference type="InterPro" id="IPR036640">
    <property type="entry name" value="ABC1_TM_sf"/>
</dbReference>
<evidence type="ECO:0000313" key="13">
    <source>
        <dbReference type="Proteomes" id="UP000027361"/>
    </source>
</evidence>